<dbReference type="Gene3D" id="4.10.240.10">
    <property type="entry name" value="Zn(2)-C6 fungal-type DNA-binding domain"/>
    <property type="match status" value="1"/>
</dbReference>
<sequence>MEAASQLRPAPFTDPGPDSGPAPKRRKLRKGTQSCWECKRRKARCTFSSANQIICEGCTRRGTDCVSQEATDEPPPPGSNKHIVDRLGQVEALVKQLLQAGHHTGLFASDGLPTQHQPEEQVRIQTKTPGRSGSRADPTTATLATSDIDHGQQRRSGSRSEGRFQKSAPGTALSAAIDVEKNRSKAEAYEDISNKLLKAWPNQEDMRIILAMPVDTSQIIRAVVCTRANETSLLSSASLLEPPPLGSHPVLVARSLLILATFLQGMPFSSLHHLEQLSVPWHEVMARAMKTARDLVVCNDAMVSSLEGIECIMLDGLYENYAGNLRASWLAARRSVAISQMLGLDRGVKPKSLTASVIEPSDLWFRLVQFERYLCLMLGLPQSSLEDIYARPDALEGCTPLDRFHRLCTVASGRLLKRDPSNAYGAEVNKEIDELLKDASALMPAQWWVAPTFTITPDTGPLERIRETIRFNDHAIYYHLLLQLHFPNVLRPISECGSIYPRTTAVTASREILSRVLSFRATRSARYYCRGIDLIAFLSGTALCLAHICDAPQGVTAQHGFHFLTHQRLSDRGLLEQTLAVMRELLDREKDEIGARVVSLLAYLLPIEEDVASGGEYDVAFSPEAQDHDDLGYRVRMSDDGTVLRIFLPYFSVIKIQRKGSGGVELPTSSSTSGCAGGELLLEPRVTSDESSSSTRTGQSSSSTFTAWNDAEQNGSRSADVIEQPLIGQEADEDWALENLDFAFLDNFIEGTPR</sequence>
<dbReference type="PROSITE" id="PS00463">
    <property type="entry name" value="ZN2_CY6_FUNGAL_1"/>
    <property type="match status" value="1"/>
</dbReference>
<evidence type="ECO:0000313" key="6">
    <source>
        <dbReference type="EMBL" id="KAK2028352.1"/>
    </source>
</evidence>
<dbReference type="CDD" id="cd00067">
    <property type="entry name" value="GAL4"/>
    <property type="match status" value="1"/>
</dbReference>
<dbReference type="PROSITE" id="PS50048">
    <property type="entry name" value="ZN2_CY6_FUNGAL_2"/>
    <property type="match status" value="1"/>
</dbReference>
<feature type="domain" description="Zn(2)-C6 fungal-type" evidence="5">
    <location>
        <begin position="34"/>
        <end position="67"/>
    </location>
</feature>
<feature type="compositionally biased region" description="Low complexity" evidence="4">
    <location>
        <begin position="689"/>
        <end position="706"/>
    </location>
</feature>
<keyword evidence="3" id="KW-0539">Nucleus</keyword>
<dbReference type="EMBL" id="MU842879">
    <property type="protein sequence ID" value="KAK2028352.1"/>
    <property type="molecule type" value="Genomic_DNA"/>
</dbReference>
<feature type="region of interest" description="Disordered" evidence="4">
    <location>
        <begin position="685"/>
        <end position="706"/>
    </location>
</feature>
<dbReference type="InterPro" id="IPR001138">
    <property type="entry name" value="Zn2Cys6_DnaBD"/>
</dbReference>
<dbReference type="PANTHER" id="PTHR47840">
    <property type="entry name" value="ZN(II)2CYS6 TRANSCRIPTION FACTOR (EUROFUNG)-RELATED"/>
    <property type="match status" value="1"/>
</dbReference>
<protein>
    <recommendedName>
        <fullName evidence="5">Zn(2)-C6 fungal-type domain-containing protein</fullName>
    </recommendedName>
</protein>
<reference evidence="6" key="1">
    <citation type="submission" date="2021-06" db="EMBL/GenBank/DDBJ databases">
        <title>Comparative genomics, transcriptomics and evolutionary studies reveal genomic signatures of adaptation to plant cell wall in hemibiotrophic fungi.</title>
        <authorList>
            <consortium name="DOE Joint Genome Institute"/>
            <person name="Baroncelli R."/>
            <person name="Diaz J.F."/>
            <person name="Benocci T."/>
            <person name="Peng M."/>
            <person name="Battaglia E."/>
            <person name="Haridas S."/>
            <person name="Andreopoulos W."/>
            <person name="Labutti K."/>
            <person name="Pangilinan J."/>
            <person name="Floch G.L."/>
            <person name="Makela M.R."/>
            <person name="Henrissat B."/>
            <person name="Grigoriev I.V."/>
            <person name="Crouch J.A."/>
            <person name="De Vries R.P."/>
            <person name="Sukno S.A."/>
            <person name="Thon M.R."/>
        </authorList>
    </citation>
    <scope>NUCLEOTIDE SEQUENCE</scope>
    <source>
        <strain evidence="6">MAFF235873</strain>
    </source>
</reference>
<comment type="caution">
    <text evidence="6">The sequence shown here is derived from an EMBL/GenBank/DDBJ whole genome shotgun (WGS) entry which is preliminary data.</text>
</comment>
<dbReference type="SMART" id="SM00066">
    <property type="entry name" value="GAL4"/>
    <property type="match status" value="1"/>
</dbReference>
<evidence type="ECO:0000256" key="2">
    <source>
        <dbReference type="ARBA" id="ARBA00023163"/>
    </source>
</evidence>
<feature type="compositionally biased region" description="Basic and acidic residues" evidence="4">
    <location>
        <begin position="147"/>
        <end position="164"/>
    </location>
</feature>
<gene>
    <name evidence="6" type="ORF">LX32DRAFT_619102</name>
</gene>
<evidence type="ECO:0000256" key="1">
    <source>
        <dbReference type="ARBA" id="ARBA00023015"/>
    </source>
</evidence>
<organism evidence="6 7">
    <name type="scientific">Colletotrichum zoysiae</name>
    <dbReference type="NCBI Taxonomy" id="1216348"/>
    <lineage>
        <taxon>Eukaryota</taxon>
        <taxon>Fungi</taxon>
        <taxon>Dikarya</taxon>
        <taxon>Ascomycota</taxon>
        <taxon>Pezizomycotina</taxon>
        <taxon>Sordariomycetes</taxon>
        <taxon>Hypocreomycetidae</taxon>
        <taxon>Glomerellales</taxon>
        <taxon>Glomerellaceae</taxon>
        <taxon>Colletotrichum</taxon>
        <taxon>Colletotrichum graminicola species complex</taxon>
    </lineage>
</organism>
<dbReference type="GO" id="GO:0000981">
    <property type="term" value="F:DNA-binding transcription factor activity, RNA polymerase II-specific"/>
    <property type="evidence" value="ECO:0007669"/>
    <property type="project" value="InterPro"/>
</dbReference>
<keyword evidence="7" id="KW-1185">Reference proteome</keyword>
<feature type="compositionally biased region" description="Polar residues" evidence="4">
    <location>
        <begin position="123"/>
        <end position="145"/>
    </location>
</feature>
<dbReference type="InterPro" id="IPR036864">
    <property type="entry name" value="Zn2-C6_fun-type_DNA-bd_sf"/>
</dbReference>
<evidence type="ECO:0000256" key="3">
    <source>
        <dbReference type="ARBA" id="ARBA00023242"/>
    </source>
</evidence>
<accession>A0AAD9HHE1</accession>
<evidence type="ECO:0000313" key="7">
    <source>
        <dbReference type="Proteomes" id="UP001232148"/>
    </source>
</evidence>
<evidence type="ECO:0000259" key="5">
    <source>
        <dbReference type="PROSITE" id="PS50048"/>
    </source>
</evidence>
<keyword evidence="2" id="KW-0804">Transcription</keyword>
<evidence type="ECO:0000256" key="4">
    <source>
        <dbReference type="SAM" id="MobiDB-lite"/>
    </source>
</evidence>
<dbReference type="PANTHER" id="PTHR47840:SF1">
    <property type="entry name" value="ZN(II)2CYS6 TRANSCRIPTION FACTOR (EUROFUNG)"/>
    <property type="match status" value="1"/>
</dbReference>
<dbReference type="SUPFAM" id="SSF57701">
    <property type="entry name" value="Zn2/Cys6 DNA-binding domain"/>
    <property type="match status" value="1"/>
</dbReference>
<name>A0AAD9HHE1_9PEZI</name>
<feature type="region of interest" description="Disordered" evidence="4">
    <location>
        <begin position="1"/>
        <end position="32"/>
    </location>
</feature>
<dbReference type="GO" id="GO:0008270">
    <property type="term" value="F:zinc ion binding"/>
    <property type="evidence" value="ECO:0007669"/>
    <property type="project" value="InterPro"/>
</dbReference>
<proteinExistence type="predicted"/>
<feature type="region of interest" description="Disordered" evidence="4">
    <location>
        <begin position="105"/>
        <end position="171"/>
    </location>
</feature>
<keyword evidence="1" id="KW-0805">Transcription regulation</keyword>
<dbReference type="CDD" id="cd12148">
    <property type="entry name" value="fungal_TF_MHR"/>
    <property type="match status" value="1"/>
</dbReference>
<dbReference type="AlphaFoldDB" id="A0AAD9HHE1"/>
<dbReference type="Proteomes" id="UP001232148">
    <property type="component" value="Unassembled WGS sequence"/>
</dbReference>